<comment type="similarity">
    <text evidence="1">Belongs to the leucine-binding protein family.</text>
</comment>
<dbReference type="EMBL" id="JACRTA010000001">
    <property type="protein sequence ID" value="MBC8567642.1"/>
    <property type="molecule type" value="Genomic_DNA"/>
</dbReference>
<protein>
    <submittedName>
        <fullName evidence="5">ABC transporter substrate-binding protein</fullName>
    </submittedName>
</protein>
<dbReference type="InterPro" id="IPR028082">
    <property type="entry name" value="Peripla_BP_I"/>
</dbReference>
<accession>A0A926E9C5</accession>
<feature type="chain" id="PRO_5039029017" evidence="3">
    <location>
        <begin position="22"/>
        <end position="398"/>
    </location>
</feature>
<evidence type="ECO:0000256" key="3">
    <source>
        <dbReference type="SAM" id="SignalP"/>
    </source>
</evidence>
<dbReference type="Proteomes" id="UP000610862">
    <property type="component" value="Unassembled WGS sequence"/>
</dbReference>
<dbReference type="PROSITE" id="PS51257">
    <property type="entry name" value="PROKAR_LIPOPROTEIN"/>
    <property type="match status" value="1"/>
</dbReference>
<evidence type="ECO:0000256" key="1">
    <source>
        <dbReference type="ARBA" id="ARBA00010062"/>
    </source>
</evidence>
<dbReference type="CDD" id="cd06347">
    <property type="entry name" value="PBP1_ABC_LivK_ligand_binding-like"/>
    <property type="match status" value="1"/>
</dbReference>
<evidence type="ECO:0000256" key="2">
    <source>
        <dbReference type="ARBA" id="ARBA00022729"/>
    </source>
</evidence>
<dbReference type="SUPFAM" id="SSF53822">
    <property type="entry name" value="Periplasmic binding protein-like I"/>
    <property type="match status" value="1"/>
</dbReference>
<feature type="signal peptide" evidence="3">
    <location>
        <begin position="1"/>
        <end position="21"/>
    </location>
</feature>
<evidence type="ECO:0000313" key="6">
    <source>
        <dbReference type="Proteomes" id="UP000610862"/>
    </source>
</evidence>
<dbReference type="Pfam" id="PF13458">
    <property type="entry name" value="Peripla_BP_6"/>
    <property type="match status" value="1"/>
</dbReference>
<keyword evidence="6" id="KW-1185">Reference proteome</keyword>
<sequence>MKIYKVTAIILLMILSVTVFAGCTTFDNFKAAFIDKPEDNKATIQIGVYEPITGVDSQHGELEVKGIELAHEMYPTVNGKFVELEYADNASDINAAETAIKELILKKPTVILGSYGSVYSMVAGDYIRDAKIPAIAVTNTNPLVTSNNDYYFRVCYVDSNQGDILARYVLEQKKEVTAGVLLPEGDDAAMAMATAFTDRIKAETDNEDAITVYEDYKPGAKNFEKQLEAVEKSGVKSVLLPGDVTDCANIIKQANKMGIEVMFLGDKEWSDKKFKSLTKGAATETNTAFVNFYSAEETVNKEAEKFLKAYHEKYGEDSVPEDSVALGYDAYVIALDAIDKADDDATGEEIKEILKSQNEFQGASGTITFNTSGDPIKTAYISTWKNDEIISLYTMEPL</sequence>
<feature type="domain" description="Leucine-binding protein" evidence="4">
    <location>
        <begin position="43"/>
        <end position="386"/>
    </location>
</feature>
<gene>
    <name evidence="5" type="ORF">H8692_02550</name>
</gene>
<dbReference type="PANTHER" id="PTHR30483:SF6">
    <property type="entry name" value="PERIPLASMIC BINDING PROTEIN OF ABC TRANSPORTER FOR NATURAL AMINO ACIDS"/>
    <property type="match status" value="1"/>
</dbReference>
<proteinExistence type="inferred from homology"/>
<dbReference type="PANTHER" id="PTHR30483">
    <property type="entry name" value="LEUCINE-SPECIFIC-BINDING PROTEIN"/>
    <property type="match status" value="1"/>
</dbReference>
<dbReference type="Gene3D" id="3.40.50.2300">
    <property type="match status" value="2"/>
</dbReference>
<name>A0A926E9C5_9FIRM</name>
<evidence type="ECO:0000313" key="5">
    <source>
        <dbReference type="EMBL" id="MBC8567642.1"/>
    </source>
</evidence>
<dbReference type="InterPro" id="IPR028081">
    <property type="entry name" value="Leu-bd"/>
</dbReference>
<dbReference type="RefSeq" id="WP_187524936.1">
    <property type="nucleotide sequence ID" value="NZ_JACRTA010000001.1"/>
</dbReference>
<dbReference type="AlphaFoldDB" id="A0A926E9C5"/>
<organism evidence="5 6">
    <name type="scientific">Lentihominibacter hominis</name>
    <dbReference type="NCBI Taxonomy" id="2763645"/>
    <lineage>
        <taxon>Bacteria</taxon>
        <taxon>Bacillati</taxon>
        <taxon>Bacillota</taxon>
        <taxon>Clostridia</taxon>
        <taxon>Peptostreptococcales</taxon>
        <taxon>Anaerovoracaceae</taxon>
        <taxon>Lentihominibacter</taxon>
    </lineage>
</organism>
<evidence type="ECO:0000259" key="4">
    <source>
        <dbReference type="Pfam" id="PF13458"/>
    </source>
</evidence>
<dbReference type="InterPro" id="IPR051010">
    <property type="entry name" value="BCAA_transport"/>
</dbReference>
<reference evidence="5" key="1">
    <citation type="submission" date="2020-08" db="EMBL/GenBank/DDBJ databases">
        <title>Genome public.</title>
        <authorList>
            <person name="Liu C."/>
            <person name="Sun Q."/>
        </authorList>
    </citation>
    <scope>NUCLEOTIDE SEQUENCE</scope>
    <source>
        <strain evidence="5">NSJ-24</strain>
    </source>
</reference>
<keyword evidence="2 3" id="KW-0732">Signal</keyword>
<comment type="caution">
    <text evidence="5">The sequence shown here is derived from an EMBL/GenBank/DDBJ whole genome shotgun (WGS) entry which is preliminary data.</text>
</comment>